<evidence type="ECO:0000313" key="2">
    <source>
        <dbReference type="EMBL" id="CAL4789780.1"/>
    </source>
</evidence>
<evidence type="ECO:0000313" key="3">
    <source>
        <dbReference type="Proteomes" id="UP001152797"/>
    </source>
</evidence>
<gene>
    <name evidence="1" type="ORF">C1SCF055_LOCUS28418</name>
</gene>
<reference evidence="2 3" key="2">
    <citation type="submission" date="2024-05" db="EMBL/GenBank/DDBJ databases">
        <authorList>
            <person name="Chen Y."/>
            <person name="Shah S."/>
            <person name="Dougan E. K."/>
            <person name="Thang M."/>
            <person name="Chan C."/>
        </authorList>
    </citation>
    <scope>NUCLEOTIDE SEQUENCE [LARGE SCALE GENOMIC DNA]</scope>
</reference>
<comment type="caution">
    <text evidence="1">The sequence shown here is derived from an EMBL/GenBank/DDBJ whole genome shotgun (WGS) entry which is preliminary data.</text>
</comment>
<proteinExistence type="predicted"/>
<name>A0A9P1G706_9DINO</name>
<sequence>MDGILKAVREKIEIEKQLQHQLETCSADICAAMFEEFAPFPHNSNGQLCWPAHWDADVGDLRKHLLRFFEYDDCFSGCRAQRMWPLYLEAAFPFMRGMPLIDMLTSLVVRTWHHRSCGKAWLQSVEFFCGKANLSLAALEAGLKAAAMDKTLNPEHNVLEAPGLRLALLLLTATVPGALEWLGSPCNSYVVLCRAQSLRSADNMYLGDESKYFVLEGNCLGDISALLVLLGVMTLLRFGLEQPQNSVLPYSGCMAAVLRYVEAEQTLTYHYCFGGER</sequence>
<protein>
    <submittedName>
        <fullName evidence="1">Uncharacterized protein</fullName>
    </submittedName>
</protein>
<dbReference type="AlphaFoldDB" id="A0A9P1G706"/>
<organism evidence="1">
    <name type="scientific">Cladocopium goreaui</name>
    <dbReference type="NCBI Taxonomy" id="2562237"/>
    <lineage>
        <taxon>Eukaryota</taxon>
        <taxon>Sar</taxon>
        <taxon>Alveolata</taxon>
        <taxon>Dinophyceae</taxon>
        <taxon>Suessiales</taxon>
        <taxon>Symbiodiniaceae</taxon>
        <taxon>Cladocopium</taxon>
    </lineage>
</organism>
<keyword evidence="3" id="KW-1185">Reference proteome</keyword>
<dbReference type="EMBL" id="CAMXCT030003110">
    <property type="protein sequence ID" value="CAL4789780.1"/>
    <property type="molecule type" value="Genomic_DNA"/>
</dbReference>
<dbReference type="Proteomes" id="UP001152797">
    <property type="component" value="Unassembled WGS sequence"/>
</dbReference>
<reference evidence="1" key="1">
    <citation type="submission" date="2022-10" db="EMBL/GenBank/DDBJ databases">
        <authorList>
            <person name="Chen Y."/>
            <person name="Dougan E. K."/>
            <person name="Chan C."/>
            <person name="Rhodes N."/>
            <person name="Thang M."/>
        </authorList>
    </citation>
    <scope>NUCLEOTIDE SEQUENCE</scope>
</reference>
<accession>A0A9P1G706</accession>
<dbReference type="EMBL" id="CAMXCT010003110">
    <property type="protein sequence ID" value="CAI4002468.1"/>
    <property type="molecule type" value="Genomic_DNA"/>
</dbReference>
<dbReference type="EMBL" id="CAMXCT020003110">
    <property type="protein sequence ID" value="CAL1155843.1"/>
    <property type="molecule type" value="Genomic_DNA"/>
</dbReference>
<evidence type="ECO:0000313" key="1">
    <source>
        <dbReference type="EMBL" id="CAI4002468.1"/>
    </source>
</evidence>